<protein>
    <submittedName>
        <fullName evidence="3">Uncharacterized protein</fullName>
    </submittedName>
</protein>
<name>A0A9P1PWK0_YEREN</name>
<sequence length="171" mass="18882">MNSMPTDLNAYRDAMERLKPKSEGNGGDGMDRIERRVERLEGDVSKIKDDLAVIRSNYASTSDINTLQITVTDKINEVQTSLSNKINSMDSSFTGKMNAIETSFAERLGQVQTSVAVIESNYASKSDLLEVRDAIINKFEADSKWKWSGVFIPIATMIIGSGIAILITLIK</sequence>
<keyword evidence="2" id="KW-0472">Membrane</keyword>
<feature type="transmembrane region" description="Helical" evidence="2">
    <location>
        <begin position="147"/>
        <end position="170"/>
    </location>
</feature>
<reference evidence="3 4" key="1">
    <citation type="submission" date="2015-03" db="EMBL/GenBank/DDBJ databases">
        <authorList>
            <consortium name="Pathogen Informatics"/>
            <person name="Murphy D."/>
        </authorList>
    </citation>
    <scope>NUCLEOTIDE SEQUENCE [LARGE SCALE GENOMIC DNA]</scope>
    <source>
        <strain evidence="3 4">IP27818</strain>
    </source>
</reference>
<evidence type="ECO:0000256" key="2">
    <source>
        <dbReference type="SAM" id="Phobius"/>
    </source>
</evidence>
<evidence type="ECO:0000256" key="1">
    <source>
        <dbReference type="SAM" id="Coils"/>
    </source>
</evidence>
<proteinExistence type="predicted"/>
<evidence type="ECO:0000313" key="3">
    <source>
        <dbReference type="EMBL" id="CNF88450.1"/>
    </source>
</evidence>
<comment type="caution">
    <text evidence="3">The sequence shown here is derived from an EMBL/GenBank/DDBJ whole genome shotgun (WGS) entry which is preliminary data.</text>
</comment>
<accession>A0A9P1PWK0</accession>
<keyword evidence="2" id="KW-1133">Transmembrane helix</keyword>
<dbReference type="RefSeq" id="WP_050131342.1">
    <property type="nucleotide sequence ID" value="NZ_CPZF01000006.1"/>
</dbReference>
<dbReference type="Proteomes" id="UP000041356">
    <property type="component" value="Unassembled WGS sequence"/>
</dbReference>
<keyword evidence="2" id="KW-0812">Transmembrane</keyword>
<keyword evidence="1" id="KW-0175">Coiled coil</keyword>
<dbReference type="AlphaFoldDB" id="A0A9P1PWK0"/>
<evidence type="ECO:0000313" key="4">
    <source>
        <dbReference type="Proteomes" id="UP000041356"/>
    </source>
</evidence>
<feature type="coiled-coil region" evidence="1">
    <location>
        <begin position="30"/>
        <end position="57"/>
    </location>
</feature>
<dbReference type="EMBL" id="CPZF01000006">
    <property type="protein sequence ID" value="CNF88450.1"/>
    <property type="molecule type" value="Genomic_DNA"/>
</dbReference>
<gene>
    <name evidence="3" type="ORF">ERS137939_02671</name>
</gene>
<organism evidence="3 4">
    <name type="scientific">Yersinia enterocolitica</name>
    <dbReference type="NCBI Taxonomy" id="630"/>
    <lineage>
        <taxon>Bacteria</taxon>
        <taxon>Pseudomonadati</taxon>
        <taxon>Pseudomonadota</taxon>
        <taxon>Gammaproteobacteria</taxon>
        <taxon>Enterobacterales</taxon>
        <taxon>Yersiniaceae</taxon>
        <taxon>Yersinia</taxon>
    </lineage>
</organism>